<reference evidence="1" key="1">
    <citation type="submission" date="2012-12" db="EMBL/GenBank/DDBJ databases">
        <authorList>
            <person name="Pethick F.E."/>
            <person name="MacFadyen A.C."/>
            <person name="Tang Z."/>
            <person name="Sangal V."/>
            <person name="Tze-Tze L."/>
            <person name="Chu J."/>
            <person name="Guo M."/>
            <person name="Kirby R."/>
            <person name="Hoskisson P.A."/>
            <person name="Herron P.R."/>
            <person name="Hunter I.S."/>
        </authorList>
    </citation>
    <scope>NUCLEOTIDE SEQUENCE</scope>
    <source>
        <strain evidence="1">ATCC 10970</strain>
    </source>
</reference>
<sequence length="81" mass="8831">MEQALLLAVGAADLVLDHVRQAAERGQGLLRRSDLRELLADGVDELRTRGELAARRVGPETDNYLELMACRAVRRAGGPHA</sequence>
<name>A0A8A1V6J1_STRR1</name>
<dbReference type="AlphaFoldDB" id="A0A8A1V6J1"/>
<accession>A0A8A1V6J1</accession>
<protein>
    <recommendedName>
        <fullName evidence="3">Polyprenyl synthetase</fullName>
    </recommendedName>
</protein>
<dbReference type="EMBL" id="CP048261">
    <property type="protein sequence ID" value="QST86485.1"/>
    <property type="molecule type" value="Genomic_DNA"/>
</dbReference>
<reference evidence="1" key="3">
    <citation type="journal article" date="2021" name="bioRxiv">
        <title>Bilateral symmetry of linear streptomycete chromosomes.</title>
        <authorList>
            <person name="Algora-Gallardo L."/>
            <person name="Schniete J.K."/>
            <person name="Mark D.R."/>
            <person name="Hunter I.S."/>
            <person name="Herron P.R."/>
        </authorList>
    </citation>
    <scope>NUCLEOTIDE SEQUENCE</scope>
    <source>
        <strain evidence="1">ATCC 10970</strain>
    </source>
</reference>
<proteinExistence type="predicted"/>
<evidence type="ECO:0000313" key="1">
    <source>
        <dbReference type="EMBL" id="QST86485.1"/>
    </source>
</evidence>
<dbReference type="Proteomes" id="UP000011074">
    <property type="component" value="Chromosome"/>
</dbReference>
<reference evidence="1" key="2">
    <citation type="submission" date="2020-01" db="EMBL/GenBank/DDBJ databases">
        <authorList>
            <person name="Algora L."/>
            <person name="Schniete J.K."/>
            <person name="MacFadyen A."/>
            <person name="Hoskisson P.A."/>
            <person name="Hunter I.S."/>
            <person name="Herron P.R."/>
        </authorList>
    </citation>
    <scope>NUCLEOTIDE SEQUENCE</scope>
    <source>
        <strain evidence="1">ATCC 10970</strain>
    </source>
</reference>
<evidence type="ECO:0000313" key="2">
    <source>
        <dbReference type="Proteomes" id="UP000011074"/>
    </source>
</evidence>
<evidence type="ECO:0008006" key="3">
    <source>
        <dbReference type="Google" id="ProtNLM"/>
    </source>
</evidence>
<gene>
    <name evidence="1" type="ORF">SRIM_038880</name>
</gene>
<organism evidence="1 2">
    <name type="scientific">Streptomyces rimosus subsp. rimosus (strain ATCC 10970 / DSM 40260 / JCM 4667 / NRRL 2234)</name>
    <dbReference type="NCBI Taxonomy" id="1265868"/>
    <lineage>
        <taxon>Bacteria</taxon>
        <taxon>Bacillati</taxon>
        <taxon>Actinomycetota</taxon>
        <taxon>Actinomycetes</taxon>
        <taxon>Kitasatosporales</taxon>
        <taxon>Streptomycetaceae</taxon>
        <taxon>Streptomyces</taxon>
    </lineage>
</organism>